<accession>Q9R4B7</accession>
<reference key="1">
    <citation type="journal article" date="1996" name="Microbiology">
        <title>Propionyl-CoA carboxylase from Streptomyces coelicolor A3(2): cloning of the gene encoding the biotin-containing subunit.</title>
        <authorList>
            <person name="Bramwell H."/>
            <person name="Hunter I.S."/>
            <person name="Coggins J.R."/>
            <person name="Nimmo H.G."/>
        </authorList>
    </citation>
    <scope>PROTEIN SEQUENCE</scope>
</reference>
<evidence type="ECO:0000256" key="1">
    <source>
        <dbReference type="SAM" id="MobiDB-lite"/>
    </source>
</evidence>
<keyword id="KW-0903">Direct protein sequencing</keyword>
<proteinExistence type="evidence at protein level"/>
<dbReference type="AlphaFoldDB" id="Q9R4B7"/>
<organism>
    <name type="scientific">Streptomyces coelicolor</name>
    <dbReference type="NCBI Taxonomy" id="1902"/>
    <lineage>
        <taxon>Bacteria</taxon>
        <taxon>Bacillati</taxon>
        <taxon>Actinomycetota</taxon>
        <taxon>Actinomycetes</taxon>
        <taxon>Kitasatosporales</taxon>
        <taxon>Streptomycetaceae</taxon>
        <taxon>Streptomyces</taxon>
        <taxon>Streptomyces albidoflavus group</taxon>
    </lineage>
</organism>
<feature type="compositionally biased region" description="Basic and acidic residues" evidence="1">
    <location>
        <begin position="19"/>
        <end position="29"/>
    </location>
</feature>
<name>Q9R4B7_STRCH</name>
<feature type="region of interest" description="Disordered" evidence="1">
    <location>
        <begin position="1"/>
        <end position="29"/>
    </location>
</feature>
<sequence>MHEAPELTTAADPASEAFRANEEAHAALV</sequence>
<protein>
    <submittedName>
        <fullName>Propionyl-CoA carboxylase beta subunit</fullName>
    </submittedName>
</protein>